<accession>A0A1H7IN96</accession>
<evidence type="ECO:0000256" key="1">
    <source>
        <dbReference type="SAM" id="Phobius"/>
    </source>
</evidence>
<keyword evidence="1" id="KW-1133">Transmembrane helix</keyword>
<evidence type="ECO:0000313" key="2">
    <source>
        <dbReference type="EMBL" id="SEK62225.1"/>
    </source>
</evidence>
<dbReference type="AlphaFoldDB" id="A0A1H7IN96"/>
<gene>
    <name evidence="2" type="ORF">SAMN04488691_101908</name>
</gene>
<keyword evidence="1" id="KW-0812">Transmembrane</keyword>
<dbReference type="EMBL" id="FOAD01000001">
    <property type="protein sequence ID" value="SEK62225.1"/>
    <property type="molecule type" value="Genomic_DNA"/>
</dbReference>
<reference evidence="2 3" key="1">
    <citation type="submission" date="2016-10" db="EMBL/GenBank/DDBJ databases">
        <authorList>
            <person name="de Groot N.N."/>
        </authorList>
    </citation>
    <scope>NUCLEOTIDE SEQUENCE [LARGE SCALE GENOMIC DNA]</scope>
    <source>
        <strain evidence="2 3">CDM_5</strain>
    </source>
</reference>
<evidence type="ECO:0000313" key="3">
    <source>
        <dbReference type="Proteomes" id="UP000183894"/>
    </source>
</evidence>
<dbReference type="Proteomes" id="UP000183894">
    <property type="component" value="Unassembled WGS sequence"/>
</dbReference>
<protein>
    <submittedName>
        <fullName evidence="2">Uncharacterized protein</fullName>
    </submittedName>
</protein>
<feature type="transmembrane region" description="Helical" evidence="1">
    <location>
        <begin position="12"/>
        <end position="45"/>
    </location>
</feature>
<organism evidence="2 3">
    <name type="scientific">Haloferax larsenii</name>
    <dbReference type="NCBI Taxonomy" id="302484"/>
    <lineage>
        <taxon>Archaea</taxon>
        <taxon>Methanobacteriati</taxon>
        <taxon>Methanobacteriota</taxon>
        <taxon>Stenosarchaea group</taxon>
        <taxon>Halobacteria</taxon>
        <taxon>Halobacteriales</taxon>
        <taxon>Haloferacaceae</taxon>
        <taxon>Haloferax</taxon>
    </lineage>
</organism>
<keyword evidence="1" id="KW-0472">Membrane</keyword>
<name>A0A1H7IN96_HALLR</name>
<proteinExistence type="predicted"/>
<sequence length="57" mass="5804">MVVPETVSPVAVFVPAIVFGGIGFFVFDTLGAGIGVVLGVAIGVLMSRSERPRENAG</sequence>